<sequence length="147" mass="16552">MIQGKSFAEMLERAINEYKNRGIDTLQVIEELLALAKKISDADKRGERLGLSEEEIAFYDALADNESALEILGNETLRLMAAELVRIIRQNAGVDWTLRKNIQAKIKVSVKRLLKKYGYPPDKQKLATDNVLKQAELLCRDAGFSAT</sequence>
<evidence type="ECO:0000256" key="1">
    <source>
        <dbReference type="ARBA" id="ARBA00022747"/>
    </source>
</evidence>
<dbReference type="InterPro" id="IPR051268">
    <property type="entry name" value="Type-I_R_enzyme_R_subunit"/>
</dbReference>
<dbReference type="HOGENOM" id="CLU_095269_0_1_2"/>
<evidence type="ECO:0000313" key="3">
    <source>
        <dbReference type="EMBL" id="AKB12805.1"/>
    </source>
</evidence>
<reference evidence="3 4" key="1">
    <citation type="submission" date="2014-07" db="EMBL/GenBank/DDBJ databases">
        <title>Methanogenic archaea and the global carbon cycle.</title>
        <authorList>
            <person name="Henriksen J.R."/>
            <person name="Luke J."/>
            <person name="Reinhart S."/>
            <person name="Benedict M.N."/>
            <person name="Youngblut N.D."/>
            <person name="Metcalf M.E."/>
            <person name="Whitaker R.J."/>
            <person name="Metcalf W.W."/>
        </authorList>
    </citation>
    <scope>NUCLEOTIDE SEQUENCE [LARGE SCALE GENOMIC DNA]</scope>
    <source>
        <strain evidence="4">ATCC 43570 / DSM 1825 / OCM 12 / VKM B-1830 / TM-1</strain>
    </source>
</reference>
<dbReference type="KEGG" id="mthr:MSTHT_1047"/>
<keyword evidence="3" id="KW-0378">Hydrolase</keyword>
<name>A0A0E3NCW4_METTT</name>
<dbReference type="EMBL" id="CP009501">
    <property type="protein sequence ID" value="AKB12805.1"/>
    <property type="molecule type" value="Genomic_DNA"/>
</dbReference>
<feature type="domain" description="Type I restriction enzyme HindI endonuclease subunit-like C-terminal" evidence="2">
    <location>
        <begin position="2"/>
        <end position="140"/>
    </location>
</feature>
<dbReference type="InterPro" id="IPR021810">
    <property type="entry name" value="T1RH-like_C"/>
</dbReference>
<organism evidence="3 4">
    <name type="scientific">Methanosarcina thermophila (strain ATCC 43570 / DSM 1825 / OCM 12 / VKM B-1830 / TM-1)</name>
    <dbReference type="NCBI Taxonomy" id="523844"/>
    <lineage>
        <taxon>Archaea</taxon>
        <taxon>Methanobacteriati</taxon>
        <taxon>Methanobacteriota</taxon>
        <taxon>Stenosarchaea group</taxon>
        <taxon>Methanomicrobia</taxon>
        <taxon>Methanosarcinales</taxon>
        <taxon>Methanosarcinaceae</taxon>
        <taxon>Methanosarcina</taxon>
    </lineage>
</organism>
<protein>
    <submittedName>
        <fullName evidence="3">Type I restriction-modification system, restriction subunit R</fullName>
        <ecNumber evidence="3">3.1.21.3</ecNumber>
    </submittedName>
</protein>
<gene>
    <name evidence="3" type="ORF">MSTHT_1047</name>
</gene>
<dbReference type="PATRIC" id="fig|523844.20.peg.1333"/>
<dbReference type="AlphaFoldDB" id="A0A0E3NCW4"/>
<dbReference type="PANTHER" id="PTHR30195:SF15">
    <property type="entry name" value="TYPE I RESTRICTION ENZYME HINDI ENDONUCLEASE SUBUNIT"/>
    <property type="match status" value="1"/>
</dbReference>
<evidence type="ECO:0000313" key="4">
    <source>
        <dbReference type="Proteomes" id="UP000066529"/>
    </source>
</evidence>
<accession>A0A0E3NCW4</accession>
<keyword evidence="1" id="KW-0680">Restriction system</keyword>
<dbReference type="GO" id="GO:0009307">
    <property type="term" value="P:DNA restriction-modification system"/>
    <property type="evidence" value="ECO:0007669"/>
    <property type="project" value="UniProtKB-KW"/>
</dbReference>
<proteinExistence type="predicted"/>
<dbReference type="REBASE" id="108968">
    <property type="entry name" value="MthTM1ORF1047P"/>
</dbReference>
<dbReference type="STRING" id="523844.MSTHT_1047"/>
<evidence type="ECO:0000259" key="2">
    <source>
        <dbReference type="Pfam" id="PF11867"/>
    </source>
</evidence>
<dbReference type="GO" id="GO:0009035">
    <property type="term" value="F:type I site-specific deoxyribonuclease activity"/>
    <property type="evidence" value="ECO:0007669"/>
    <property type="project" value="UniProtKB-EC"/>
</dbReference>
<dbReference type="EC" id="3.1.21.3" evidence="3"/>
<dbReference type="Pfam" id="PF11867">
    <property type="entry name" value="T1RH-like_C"/>
    <property type="match status" value="1"/>
</dbReference>
<dbReference type="PANTHER" id="PTHR30195">
    <property type="entry name" value="TYPE I SITE-SPECIFIC DEOXYRIBONUCLEASE PROTEIN SUBUNIT M AND R"/>
    <property type="match status" value="1"/>
</dbReference>
<dbReference type="Proteomes" id="UP000066529">
    <property type="component" value="Chromosome"/>
</dbReference>